<name>A0A0V0SWC4_9BILA</name>
<accession>A0A0V0SWC4</accession>
<proteinExistence type="predicted"/>
<dbReference type="Proteomes" id="UP000055048">
    <property type="component" value="Unassembled WGS sequence"/>
</dbReference>
<gene>
    <name evidence="1" type="ORF">T05_1345</name>
</gene>
<evidence type="ECO:0000313" key="2">
    <source>
        <dbReference type="Proteomes" id="UP000055048"/>
    </source>
</evidence>
<organism evidence="1 2">
    <name type="scientific">Trichinella murrelli</name>
    <dbReference type="NCBI Taxonomy" id="144512"/>
    <lineage>
        <taxon>Eukaryota</taxon>
        <taxon>Metazoa</taxon>
        <taxon>Ecdysozoa</taxon>
        <taxon>Nematoda</taxon>
        <taxon>Enoplea</taxon>
        <taxon>Dorylaimia</taxon>
        <taxon>Trichinellida</taxon>
        <taxon>Trichinellidae</taxon>
        <taxon>Trichinella</taxon>
    </lineage>
</organism>
<reference evidence="1 2" key="1">
    <citation type="submission" date="2015-01" db="EMBL/GenBank/DDBJ databases">
        <title>Evolution of Trichinella species and genotypes.</title>
        <authorList>
            <person name="Korhonen P.K."/>
            <person name="Edoardo P."/>
            <person name="Giuseppe L.R."/>
            <person name="Gasser R.B."/>
        </authorList>
    </citation>
    <scope>NUCLEOTIDE SEQUENCE [LARGE SCALE GENOMIC DNA]</scope>
    <source>
        <strain evidence="1">ISS417</strain>
    </source>
</reference>
<dbReference type="AlphaFoldDB" id="A0A0V0SWC4"/>
<sequence>MYQQSYGIAFNQNLQNSQIYRYITTPKKNFKIVKNHFSPKTRKQQSL</sequence>
<evidence type="ECO:0000313" key="1">
    <source>
        <dbReference type="EMBL" id="KRX30869.1"/>
    </source>
</evidence>
<comment type="caution">
    <text evidence="1">The sequence shown here is derived from an EMBL/GenBank/DDBJ whole genome shotgun (WGS) entry which is preliminary data.</text>
</comment>
<dbReference type="EMBL" id="JYDJ01002145">
    <property type="protein sequence ID" value="KRX30869.1"/>
    <property type="molecule type" value="Genomic_DNA"/>
</dbReference>
<keyword evidence="2" id="KW-1185">Reference proteome</keyword>
<protein>
    <submittedName>
        <fullName evidence="1">Uncharacterized protein</fullName>
    </submittedName>
</protein>